<keyword evidence="5" id="KW-1003">Cell membrane</keyword>
<dbReference type="InterPro" id="IPR011002">
    <property type="entry name" value="FliG_a-hlx"/>
</dbReference>
<keyword evidence="13" id="KW-0282">Flagellum</keyword>
<dbReference type="SUPFAM" id="SSF48029">
    <property type="entry name" value="FliG"/>
    <property type="match status" value="2"/>
</dbReference>
<keyword evidence="8" id="KW-0472">Membrane</keyword>
<dbReference type="EMBL" id="CP132468">
    <property type="protein sequence ID" value="WNY68446.1"/>
    <property type="molecule type" value="Genomic_DNA"/>
</dbReference>
<evidence type="ECO:0000256" key="2">
    <source>
        <dbReference type="ARBA" id="ARBA00004413"/>
    </source>
</evidence>
<proteinExistence type="inferred from homology"/>
<gene>
    <name evidence="13" type="ORF">QIA44_01095</name>
</gene>
<dbReference type="Pfam" id="PF14842">
    <property type="entry name" value="FliG_N"/>
    <property type="match status" value="1"/>
</dbReference>
<keyword evidence="13" id="KW-0969">Cilium</keyword>
<dbReference type="InterPro" id="IPR000090">
    <property type="entry name" value="Flg_Motor_Flig"/>
</dbReference>
<keyword evidence="7" id="KW-0283">Flagellar rotation</keyword>
<dbReference type="InterPro" id="IPR028263">
    <property type="entry name" value="FliG_N"/>
</dbReference>
<dbReference type="Proteomes" id="UP001301963">
    <property type="component" value="Chromosome"/>
</dbReference>
<evidence type="ECO:0000256" key="1">
    <source>
        <dbReference type="ARBA" id="ARBA00004117"/>
    </source>
</evidence>
<keyword evidence="6" id="KW-0145">Chemotaxis</keyword>
<evidence type="ECO:0000259" key="10">
    <source>
        <dbReference type="Pfam" id="PF01706"/>
    </source>
</evidence>
<comment type="subcellular location">
    <subcellularLocation>
        <location evidence="1">Bacterial flagellum basal body</location>
    </subcellularLocation>
    <subcellularLocation>
        <location evidence="2">Cell membrane</location>
        <topology evidence="2">Peripheral membrane protein</topology>
        <orientation evidence="2">Cytoplasmic side</orientation>
    </subcellularLocation>
</comment>
<dbReference type="RefSeq" id="WP_316383609.1">
    <property type="nucleotide sequence ID" value="NZ_CP132468.1"/>
</dbReference>
<organism evidence="13 14">
    <name type="scientific">Borreliella lusitaniae</name>
    <dbReference type="NCBI Taxonomy" id="100177"/>
    <lineage>
        <taxon>Bacteria</taxon>
        <taxon>Pseudomonadati</taxon>
        <taxon>Spirochaetota</taxon>
        <taxon>Spirochaetia</taxon>
        <taxon>Spirochaetales</taxon>
        <taxon>Borreliaceae</taxon>
        <taxon>Borreliella</taxon>
    </lineage>
</organism>
<reference evidence="13" key="1">
    <citation type="submission" date="2023-07" db="EMBL/GenBank/DDBJ databases">
        <title>Genome sequencing of multiple Borrelia sensu lato isolates.</title>
        <authorList>
            <person name="Mongodin E.F."/>
            <person name="Rudenko N."/>
            <person name="Fraser C.M."/>
            <person name="Schutzer S."/>
            <person name="Luft B."/>
            <person name="Morgan R."/>
            <person name="Chastens S."/>
            <person name="Qiu W."/>
        </authorList>
    </citation>
    <scope>NUCLEOTIDE SEQUENCE [LARGE SCALE GENOMIC DNA]</scope>
    <source>
        <strain evidence="13">PotiB3</strain>
    </source>
</reference>
<feature type="domain" description="Flagellar motor switch protein FliG N-terminal" evidence="12">
    <location>
        <begin position="78"/>
        <end position="172"/>
    </location>
</feature>
<evidence type="ECO:0000256" key="6">
    <source>
        <dbReference type="ARBA" id="ARBA00022500"/>
    </source>
</evidence>
<evidence type="ECO:0000259" key="12">
    <source>
        <dbReference type="Pfam" id="PF14842"/>
    </source>
</evidence>
<evidence type="ECO:0000259" key="11">
    <source>
        <dbReference type="Pfam" id="PF14841"/>
    </source>
</evidence>
<accession>A0ABZ0CI62</accession>
<evidence type="ECO:0000256" key="4">
    <source>
        <dbReference type="ARBA" id="ARBA00021870"/>
    </source>
</evidence>
<evidence type="ECO:0000256" key="8">
    <source>
        <dbReference type="ARBA" id="ARBA00023136"/>
    </source>
</evidence>
<evidence type="ECO:0000256" key="7">
    <source>
        <dbReference type="ARBA" id="ARBA00022779"/>
    </source>
</evidence>
<feature type="domain" description="Flagellar motor switch protein FliG middle" evidence="11">
    <location>
        <begin position="187"/>
        <end position="258"/>
    </location>
</feature>
<dbReference type="Pfam" id="PF14841">
    <property type="entry name" value="FliG_M"/>
    <property type="match status" value="1"/>
</dbReference>
<dbReference type="Pfam" id="PF01706">
    <property type="entry name" value="FliG_C"/>
    <property type="match status" value="1"/>
</dbReference>
<dbReference type="PRINTS" id="PR00954">
    <property type="entry name" value="FLGMOTORFLIG"/>
</dbReference>
<keyword evidence="14" id="KW-1185">Reference proteome</keyword>
<evidence type="ECO:0000313" key="13">
    <source>
        <dbReference type="EMBL" id="WNY68446.1"/>
    </source>
</evidence>
<name>A0ABZ0CI62_9SPIR</name>
<feature type="domain" description="Flagellar motor switch protein FliG C-terminal" evidence="10">
    <location>
        <begin position="291"/>
        <end position="397"/>
    </location>
</feature>
<protein>
    <recommendedName>
        <fullName evidence="4">Flagellar motor switch protein FliG</fullName>
    </recommendedName>
</protein>
<evidence type="ECO:0000256" key="5">
    <source>
        <dbReference type="ARBA" id="ARBA00022475"/>
    </source>
</evidence>
<keyword evidence="13" id="KW-0966">Cell projection</keyword>
<keyword evidence="9" id="KW-0975">Bacterial flagellum</keyword>
<dbReference type="PANTHER" id="PTHR30534:SF0">
    <property type="entry name" value="FLAGELLAR MOTOR SWITCH PROTEIN FLIG"/>
    <property type="match status" value="1"/>
</dbReference>
<dbReference type="InterPro" id="IPR032779">
    <property type="entry name" value="FliG_M"/>
</dbReference>
<dbReference type="InterPro" id="IPR023087">
    <property type="entry name" value="Flg_Motor_Flig_C"/>
</dbReference>
<evidence type="ECO:0000256" key="9">
    <source>
        <dbReference type="ARBA" id="ARBA00023143"/>
    </source>
</evidence>
<dbReference type="PANTHER" id="PTHR30534">
    <property type="entry name" value="FLAGELLAR MOTOR SWITCH PROTEIN FLIG"/>
    <property type="match status" value="1"/>
</dbReference>
<dbReference type="Gene3D" id="1.10.220.30">
    <property type="match status" value="3"/>
</dbReference>
<comment type="similarity">
    <text evidence="3">Belongs to the FliG family.</text>
</comment>
<sequence>MQDPRLSKYKNIKNLSKKTVEEIDTLSLNKNFSDSEIQGSMLKSWISLIKGNKNKEPVEPKSNNINDLKPGFIRKESKVTKIAKYFLAIGLEKSAKIMSELDDSDIILITREISKISYIAPEEKDHIIKEFEELLENEKRYVKVEDNFAYELLNKSLGKSKAKSIYKKVTGNDIFIPFDYLSQIEHEQLWALIKDENIKTLVILYNYLNKDQKKYIFSMLGEEDRKEFVKDLVKPRQLSMETIEAISNKIKDRFKMQGRLKTDKLDGSKILVDILSYMDSNEEKNLLNKINMQDLNPAVDSEIREKIFDINVILRIMDNDLHNILREFTDKEIAIIIKDKTDEVRDKMLSNVSKRRKEIILDEETFLGKISKKDLKTMTSYFVNHIKNLTLKGDLVIYRKNEEFV</sequence>
<evidence type="ECO:0000313" key="14">
    <source>
        <dbReference type="Proteomes" id="UP001301963"/>
    </source>
</evidence>
<evidence type="ECO:0000256" key="3">
    <source>
        <dbReference type="ARBA" id="ARBA00010299"/>
    </source>
</evidence>